<dbReference type="PANTHER" id="PTHR11559">
    <property type="entry name" value="CARBOXYLESTERASE"/>
    <property type="match status" value="1"/>
</dbReference>
<feature type="domain" description="Carboxylesterase type B" evidence="7">
    <location>
        <begin position="25"/>
        <end position="526"/>
    </location>
</feature>
<dbReference type="PROSITE" id="PS00122">
    <property type="entry name" value="CARBOXYLESTERASE_B_1"/>
    <property type="match status" value="1"/>
</dbReference>
<keyword evidence="5" id="KW-0325">Glycoprotein</keyword>
<dbReference type="InterPro" id="IPR029058">
    <property type="entry name" value="AB_hydrolase_fold"/>
</dbReference>
<dbReference type="RefSeq" id="XP_050510958.1">
    <property type="nucleotide sequence ID" value="XM_050655001.1"/>
</dbReference>
<evidence type="ECO:0000256" key="2">
    <source>
        <dbReference type="ARBA" id="ARBA00022487"/>
    </source>
</evidence>
<keyword evidence="6" id="KW-0732">Signal</keyword>
<dbReference type="InterPro" id="IPR002018">
    <property type="entry name" value="CarbesteraseB"/>
</dbReference>
<keyword evidence="4" id="KW-1015">Disulfide bond</keyword>
<evidence type="ECO:0000256" key="5">
    <source>
        <dbReference type="ARBA" id="ARBA00023180"/>
    </source>
</evidence>
<dbReference type="Gene3D" id="3.40.50.1820">
    <property type="entry name" value="alpha/beta hydrolase"/>
    <property type="match status" value="1"/>
</dbReference>
<dbReference type="Proteomes" id="UP001652700">
    <property type="component" value="Unplaced"/>
</dbReference>
<reference evidence="8" key="1">
    <citation type="submission" date="2025-05" db="UniProtKB">
        <authorList>
            <consortium name="EnsemblMetazoa"/>
        </authorList>
    </citation>
    <scope>IDENTIFICATION</scope>
</reference>
<organism evidence="8 9">
    <name type="scientific">Diabrotica virgifera virgifera</name>
    <name type="common">western corn rootworm</name>
    <dbReference type="NCBI Taxonomy" id="50390"/>
    <lineage>
        <taxon>Eukaryota</taxon>
        <taxon>Metazoa</taxon>
        <taxon>Ecdysozoa</taxon>
        <taxon>Arthropoda</taxon>
        <taxon>Hexapoda</taxon>
        <taxon>Insecta</taxon>
        <taxon>Pterygota</taxon>
        <taxon>Neoptera</taxon>
        <taxon>Endopterygota</taxon>
        <taxon>Coleoptera</taxon>
        <taxon>Polyphaga</taxon>
        <taxon>Cucujiformia</taxon>
        <taxon>Chrysomeloidea</taxon>
        <taxon>Chrysomelidae</taxon>
        <taxon>Galerucinae</taxon>
        <taxon>Diabroticina</taxon>
        <taxon>Diabroticites</taxon>
        <taxon>Diabrotica</taxon>
    </lineage>
</organism>
<evidence type="ECO:0000256" key="6">
    <source>
        <dbReference type="RuleBase" id="RU361235"/>
    </source>
</evidence>
<dbReference type="SUPFAM" id="SSF53474">
    <property type="entry name" value="alpha/beta-Hydrolases"/>
    <property type="match status" value="1"/>
</dbReference>
<comment type="similarity">
    <text evidence="1 6">Belongs to the type-B carboxylesterase/lipase family.</text>
</comment>
<evidence type="ECO:0000256" key="1">
    <source>
        <dbReference type="ARBA" id="ARBA00005964"/>
    </source>
</evidence>
<dbReference type="GeneID" id="126887459"/>
<evidence type="ECO:0000259" key="7">
    <source>
        <dbReference type="Pfam" id="PF00135"/>
    </source>
</evidence>
<keyword evidence="2" id="KW-0719">Serine esterase</keyword>
<feature type="chain" id="PRO_5044980195" description="Carboxylic ester hydrolase" evidence="6">
    <location>
        <begin position="24"/>
        <end position="557"/>
    </location>
</feature>
<protein>
    <recommendedName>
        <fullName evidence="6">Carboxylic ester hydrolase</fullName>
        <ecNumber evidence="6">3.1.1.-</ecNumber>
    </recommendedName>
</protein>
<evidence type="ECO:0000256" key="4">
    <source>
        <dbReference type="ARBA" id="ARBA00023157"/>
    </source>
</evidence>
<dbReference type="EC" id="3.1.1.-" evidence="6"/>
<evidence type="ECO:0000256" key="3">
    <source>
        <dbReference type="ARBA" id="ARBA00022801"/>
    </source>
</evidence>
<dbReference type="EnsemblMetazoa" id="XM_050655001.1">
    <property type="protein sequence ID" value="XP_050510958.1"/>
    <property type="gene ID" value="LOC126887459"/>
</dbReference>
<keyword evidence="9" id="KW-1185">Reference proteome</keyword>
<evidence type="ECO:0000313" key="8">
    <source>
        <dbReference type="EnsemblMetazoa" id="XP_050510958.1"/>
    </source>
</evidence>
<name>A0ABM5KLC7_DIAVI</name>
<dbReference type="InterPro" id="IPR019826">
    <property type="entry name" value="Carboxylesterase_B_AS"/>
</dbReference>
<dbReference type="Pfam" id="PF00135">
    <property type="entry name" value="COesterase"/>
    <property type="match status" value="1"/>
</dbReference>
<accession>A0ABM5KLC7</accession>
<feature type="signal peptide" evidence="6">
    <location>
        <begin position="1"/>
        <end position="23"/>
    </location>
</feature>
<evidence type="ECO:0000313" key="9">
    <source>
        <dbReference type="Proteomes" id="UP001652700"/>
    </source>
</evidence>
<keyword evidence="3 6" id="KW-0378">Hydrolase</keyword>
<proteinExistence type="inferred from homology"/>
<dbReference type="InterPro" id="IPR050309">
    <property type="entry name" value="Type-B_Carboxylest/Lipase"/>
</dbReference>
<sequence length="557" mass="62908">MMLKIVNLVPILYCIYLVYHVNGDENRVKTPKGTVRGYYKRSFGGRQFLAFEGIPYAKPPIGNLRFAEPEPAEKWTGQLIGNTTYTCLGYMPIPGLKGFLGSEDCLYLYVYVPLTKIKGDENLEVVVHIHGGAYQFGAPEYMSKPDFIMDQDVIYVTFNYRLSILGFLSTEDNVVSGNNGLKDQVLALKWIKDNIKYFGGNPDSITITGLSAGGSSVHLHYFSPLSKGLFHRGFSQSGTAFAPWSIVEYPLKKANQAAGHLNCTSDSTEEMVDCLRKVDSIDLMTAMTKLFLYLDAIPLVVFGPVIEKGENPFLADHPYKLIKEGKINDVPWITSNVKDEGIFPTGFFVMNHVMSVFEENWNDVIIYMLDLYDTVNEYDKVKVAKATRKYYYGNKAVTENNPYSMVRLFSDRMFFNGAETSLRLQSNTSKSPVYYYFDKYVTADPILPIIGMKRGVAHGEDGGLMFKVITVGPVLDPQDEKLMKHFTKFLADYAKTGKPSINNVEWLPVDAESNEINALEIESPDKISMTKMEHIGAMEFWDSLPIKENEKLYPELR</sequence>